<dbReference type="RefSeq" id="WP_160608574.1">
    <property type="nucleotide sequence ID" value="NZ_WTYF01000004.1"/>
</dbReference>
<evidence type="ECO:0000256" key="1">
    <source>
        <dbReference type="SAM" id="Coils"/>
    </source>
</evidence>
<protein>
    <submittedName>
        <fullName evidence="2">Uncharacterized protein</fullName>
    </submittedName>
</protein>
<comment type="caution">
    <text evidence="2">The sequence shown here is derived from an EMBL/GenBank/DDBJ whole genome shotgun (WGS) entry which is preliminary data.</text>
</comment>
<feature type="coiled-coil region" evidence="1">
    <location>
        <begin position="135"/>
        <end position="165"/>
    </location>
</feature>
<dbReference type="EMBL" id="WTYF01000004">
    <property type="protein sequence ID" value="MXO51878.1"/>
    <property type="molecule type" value="Genomic_DNA"/>
</dbReference>
<reference evidence="2 3" key="1">
    <citation type="submission" date="2019-12" db="EMBL/GenBank/DDBJ databases">
        <title>Genomic-based taxomic classification of the family Erythrobacteraceae.</title>
        <authorList>
            <person name="Xu L."/>
        </authorList>
    </citation>
    <scope>NUCLEOTIDE SEQUENCE [LARGE SCALE GENOMIC DNA]</scope>
    <source>
        <strain evidence="2 3">DSM 16225</strain>
    </source>
</reference>
<evidence type="ECO:0000313" key="2">
    <source>
        <dbReference type="EMBL" id="MXO51878.1"/>
    </source>
</evidence>
<dbReference type="OrthoDB" id="7477678at2"/>
<dbReference type="AlphaFoldDB" id="A0A844Y476"/>
<gene>
    <name evidence="2" type="ORF">GRI42_11255</name>
</gene>
<accession>A0A844Y476</accession>
<keyword evidence="1" id="KW-0175">Coiled coil</keyword>
<evidence type="ECO:0000313" key="3">
    <source>
        <dbReference type="Proteomes" id="UP000444185"/>
    </source>
</evidence>
<proteinExistence type="predicted"/>
<keyword evidence="3" id="KW-1185">Reference proteome</keyword>
<organism evidence="2 3">
    <name type="scientific">Qipengyuania gaetbuli</name>
    <dbReference type="NCBI Taxonomy" id="266952"/>
    <lineage>
        <taxon>Bacteria</taxon>
        <taxon>Pseudomonadati</taxon>
        <taxon>Pseudomonadota</taxon>
        <taxon>Alphaproteobacteria</taxon>
        <taxon>Sphingomonadales</taxon>
        <taxon>Erythrobacteraceae</taxon>
        <taxon>Qipengyuania</taxon>
    </lineage>
</organism>
<sequence length="168" mass="18861">MKSVISHKEPSSRLEFDLPAHFWRGACLDLFSKCERQVSDCIETLRSGGFELDEESQHPGAAARLRSLLHTLEACAFGGHEKVARKILSEYQDLALHRPYLAHGVFAILEDGVEIALSEYQKGSRADHEPRAYTRDEMRTLLAELERATNRLTNQLSQIRAASKAKAA</sequence>
<dbReference type="Proteomes" id="UP000444185">
    <property type="component" value="Unassembled WGS sequence"/>
</dbReference>
<name>A0A844Y476_9SPHN</name>